<keyword evidence="8" id="KW-0547">Nucleotide-binding</keyword>
<evidence type="ECO:0000313" key="17">
    <source>
        <dbReference type="EMBL" id="CAK8671005.1"/>
    </source>
</evidence>
<evidence type="ECO:0000256" key="12">
    <source>
        <dbReference type="ARBA" id="ARBA00023136"/>
    </source>
</evidence>
<dbReference type="InterPro" id="IPR008271">
    <property type="entry name" value="Ser/Thr_kinase_AS"/>
</dbReference>
<dbReference type="InterPro" id="IPR011009">
    <property type="entry name" value="Kinase-like_dom_sf"/>
</dbReference>
<comment type="subcellular location">
    <subcellularLocation>
        <location evidence="1">Membrane</location>
        <topology evidence="1">Single-pass type I membrane protein</topology>
    </subcellularLocation>
</comment>
<keyword evidence="10" id="KW-0067">ATP-binding</keyword>
<evidence type="ECO:0000256" key="14">
    <source>
        <dbReference type="SAM" id="Phobius"/>
    </source>
</evidence>
<proteinExistence type="inferred from homology"/>
<organism evidence="17 18">
    <name type="scientific">Clavelina lepadiformis</name>
    <name type="common">Light-bulb sea squirt</name>
    <name type="synonym">Ascidia lepadiformis</name>
    <dbReference type="NCBI Taxonomy" id="159417"/>
    <lineage>
        <taxon>Eukaryota</taxon>
        <taxon>Metazoa</taxon>
        <taxon>Chordata</taxon>
        <taxon>Tunicata</taxon>
        <taxon>Ascidiacea</taxon>
        <taxon>Aplousobranchia</taxon>
        <taxon>Clavelinidae</taxon>
        <taxon>Clavelina</taxon>
    </lineage>
</organism>
<dbReference type="Proteomes" id="UP001642483">
    <property type="component" value="Unassembled WGS sequence"/>
</dbReference>
<comment type="caution">
    <text evidence="17">The sequence shown here is derived from an EMBL/GenBank/DDBJ whole genome shotgun (WGS) entry which is preliminary data.</text>
</comment>
<sequence>MPDVTTPFADMTSFIYLSLVCVIFISVQASEFDCCRSQGVAAECNSTHCKVPCEDRDSCETGLCNLDLYLNMTSGVTSFNAYAFCQSSLQNGKQKQEDLFSSDDLKGYCSDDDQGHLFCICGYDVCNHVIKLPNVPSTPVPDQPKTNSMTPIIIGVSSAVLLILISIFLVRCCIRRQARIKDDEYDCKLTAGSRLSSDDASLVDGGLWDESGKHSFSAYKYSSSVATQYSRGSRGNSGCHSDQLLPIDLQTIIGRGRFAEVWKGKLQQDASSCQVVSVKVFRLRNYGAWRQEKDMLTESWMRHDNIIEFYASEQRTVKGRLQYWLVTAYYQQGSLAEFLRSHILGWLQFCDMAISIANGLAYLHVERDSAGRAKIPIAHRDVKSCNILVKDDCRSCVLADFGLSLKLDPELSRDELSNAGQVGTSRYMAPELLERLVNLTDIEMFKRVDVYGMALVMWEMANRCDATEGMASTYSPPFGNKINDHPTKQQMLLLVCRERQLPDVPDIWRSHKGLSIFVDEILTESWEYEAEARITARCVYERLLHLRDLDVTSDSDEAARLREKVENEVNKLANSVISTVV</sequence>
<evidence type="ECO:0000256" key="8">
    <source>
        <dbReference type="ARBA" id="ARBA00022741"/>
    </source>
</evidence>
<dbReference type="PROSITE" id="PS00108">
    <property type="entry name" value="PROTEIN_KINASE_ST"/>
    <property type="match status" value="1"/>
</dbReference>
<keyword evidence="12 14" id="KW-0472">Membrane</keyword>
<evidence type="ECO:0000256" key="9">
    <source>
        <dbReference type="ARBA" id="ARBA00022777"/>
    </source>
</evidence>
<gene>
    <name evidence="17" type="ORF">CVLEPA_LOCUS34</name>
</gene>
<dbReference type="PROSITE" id="PS50011">
    <property type="entry name" value="PROTEIN_KINASE_DOM"/>
    <property type="match status" value="1"/>
</dbReference>
<dbReference type="PANTHER" id="PTHR23255:SF104">
    <property type="entry name" value="TGF-BETA RECEPTOR TYPE-2-LIKE ISOFORM X1"/>
    <property type="match status" value="1"/>
</dbReference>
<protein>
    <recommendedName>
        <fullName evidence="3">receptor protein serine/threonine kinase</fullName>
        <ecNumber evidence="3">2.7.11.30</ecNumber>
    </recommendedName>
</protein>
<reference evidence="17 18" key="1">
    <citation type="submission" date="2024-02" db="EMBL/GenBank/DDBJ databases">
        <authorList>
            <person name="Daric V."/>
            <person name="Darras S."/>
        </authorList>
    </citation>
    <scope>NUCLEOTIDE SEQUENCE [LARGE SCALE GENOMIC DNA]</scope>
</reference>
<dbReference type="InterPro" id="IPR000333">
    <property type="entry name" value="TGFB_receptor"/>
</dbReference>
<evidence type="ECO:0000259" key="16">
    <source>
        <dbReference type="PROSITE" id="PS50011"/>
    </source>
</evidence>
<evidence type="ECO:0000256" key="13">
    <source>
        <dbReference type="ARBA" id="ARBA00023170"/>
    </source>
</evidence>
<keyword evidence="9" id="KW-0418">Kinase</keyword>
<evidence type="ECO:0000256" key="10">
    <source>
        <dbReference type="ARBA" id="ARBA00022840"/>
    </source>
</evidence>
<evidence type="ECO:0000256" key="6">
    <source>
        <dbReference type="ARBA" id="ARBA00022692"/>
    </source>
</evidence>
<feature type="transmembrane region" description="Helical" evidence="14">
    <location>
        <begin position="152"/>
        <end position="174"/>
    </location>
</feature>
<keyword evidence="6 14" id="KW-0812">Transmembrane</keyword>
<feature type="chain" id="PRO_5045674378" description="receptor protein serine/threonine kinase" evidence="15">
    <location>
        <begin position="30"/>
        <end position="581"/>
    </location>
</feature>
<evidence type="ECO:0000256" key="15">
    <source>
        <dbReference type="SAM" id="SignalP"/>
    </source>
</evidence>
<feature type="signal peptide" evidence="15">
    <location>
        <begin position="1"/>
        <end position="29"/>
    </location>
</feature>
<feature type="domain" description="Protein kinase" evidence="16">
    <location>
        <begin position="247"/>
        <end position="546"/>
    </location>
</feature>
<dbReference type="Pfam" id="PF07714">
    <property type="entry name" value="PK_Tyr_Ser-Thr"/>
    <property type="match status" value="1"/>
</dbReference>
<evidence type="ECO:0000313" key="18">
    <source>
        <dbReference type="Proteomes" id="UP001642483"/>
    </source>
</evidence>
<dbReference type="Gene3D" id="1.10.510.10">
    <property type="entry name" value="Transferase(Phosphotransferase) domain 1"/>
    <property type="match status" value="1"/>
</dbReference>
<keyword evidence="13" id="KW-0675">Receptor</keyword>
<evidence type="ECO:0000256" key="11">
    <source>
        <dbReference type="ARBA" id="ARBA00022989"/>
    </source>
</evidence>
<dbReference type="InterPro" id="IPR001245">
    <property type="entry name" value="Ser-Thr/Tyr_kinase_cat_dom"/>
</dbReference>
<evidence type="ECO:0000256" key="4">
    <source>
        <dbReference type="ARBA" id="ARBA00022527"/>
    </source>
</evidence>
<comment type="similarity">
    <text evidence="2">Belongs to the protein kinase superfamily. TKL Ser/Thr protein kinase family. TGFB receptor subfamily.</text>
</comment>
<keyword evidence="11 14" id="KW-1133">Transmembrane helix</keyword>
<evidence type="ECO:0000256" key="1">
    <source>
        <dbReference type="ARBA" id="ARBA00004479"/>
    </source>
</evidence>
<dbReference type="Gene3D" id="3.30.200.20">
    <property type="entry name" value="Phosphorylase Kinase, domain 1"/>
    <property type="match status" value="1"/>
</dbReference>
<evidence type="ECO:0000256" key="5">
    <source>
        <dbReference type="ARBA" id="ARBA00022679"/>
    </source>
</evidence>
<dbReference type="SMART" id="SM00220">
    <property type="entry name" value="S_TKc"/>
    <property type="match status" value="1"/>
</dbReference>
<evidence type="ECO:0000256" key="7">
    <source>
        <dbReference type="ARBA" id="ARBA00022729"/>
    </source>
</evidence>
<dbReference type="PANTHER" id="PTHR23255">
    <property type="entry name" value="TRANSFORMING GROWTH FACTOR-BETA RECEPTOR TYPE I AND II"/>
    <property type="match status" value="1"/>
</dbReference>
<dbReference type="EC" id="2.7.11.30" evidence="3"/>
<dbReference type="EMBL" id="CAWYQH010000001">
    <property type="protein sequence ID" value="CAK8671005.1"/>
    <property type="molecule type" value="Genomic_DNA"/>
</dbReference>
<keyword evidence="4" id="KW-0723">Serine/threonine-protein kinase</keyword>
<accession>A0ABP0EUI5</accession>
<dbReference type="InterPro" id="IPR000719">
    <property type="entry name" value="Prot_kinase_dom"/>
</dbReference>
<keyword evidence="7 15" id="KW-0732">Signal</keyword>
<keyword evidence="18" id="KW-1185">Reference proteome</keyword>
<evidence type="ECO:0000256" key="2">
    <source>
        <dbReference type="ARBA" id="ARBA00009605"/>
    </source>
</evidence>
<name>A0ABP0EUI5_CLALP</name>
<keyword evidence="5" id="KW-0808">Transferase</keyword>
<dbReference type="SUPFAM" id="SSF56112">
    <property type="entry name" value="Protein kinase-like (PK-like)"/>
    <property type="match status" value="1"/>
</dbReference>
<evidence type="ECO:0000256" key="3">
    <source>
        <dbReference type="ARBA" id="ARBA00012401"/>
    </source>
</evidence>